<evidence type="ECO:0000256" key="2">
    <source>
        <dbReference type="SAM" id="SignalP"/>
    </source>
</evidence>
<dbReference type="Proteomes" id="UP000245728">
    <property type="component" value="Chromosome"/>
</dbReference>
<protein>
    <submittedName>
        <fullName evidence="3">Uncharacterized protein</fullName>
    </submittedName>
</protein>
<feature type="chain" id="PRO_5015676227" evidence="2">
    <location>
        <begin position="25"/>
        <end position="89"/>
    </location>
</feature>
<feature type="region of interest" description="Disordered" evidence="1">
    <location>
        <begin position="63"/>
        <end position="89"/>
    </location>
</feature>
<accession>A0A2S2E4Q9</accession>
<name>A0A2S2E4Q9_9ALTE</name>
<dbReference type="KEGG" id="salh:HMF8227_02037"/>
<organism evidence="3 4">
    <name type="scientific">Saliniradius amylolyticus</name>
    <dbReference type="NCBI Taxonomy" id="2183582"/>
    <lineage>
        <taxon>Bacteria</taxon>
        <taxon>Pseudomonadati</taxon>
        <taxon>Pseudomonadota</taxon>
        <taxon>Gammaproteobacteria</taxon>
        <taxon>Alteromonadales</taxon>
        <taxon>Alteromonadaceae</taxon>
        <taxon>Saliniradius</taxon>
    </lineage>
</organism>
<proteinExistence type="predicted"/>
<reference evidence="3 4" key="1">
    <citation type="submission" date="2018-05" db="EMBL/GenBank/DDBJ databases">
        <title>Salinimonas sp. HMF8227 Genome sequencing and assembly.</title>
        <authorList>
            <person name="Kang H."/>
            <person name="Kang J."/>
            <person name="Cha I."/>
            <person name="Kim H."/>
            <person name="Joh K."/>
        </authorList>
    </citation>
    <scope>NUCLEOTIDE SEQUENCE [LARGE SCALE GENOMIC DNA]</scope>
    <source>
        <strain evidence="3 4">HMF8227</strain>
    </source>
</reference>
<feature type="signal peptide" evidence="2">
    <location>
        <begin position="1"/>
        <end position="24"/>
    </location>
</feature>
<evidence type="ECO:0000313" key="3">
    <source>
        <dbReference type="EMBL" id="AWL12502.1"/>
    </source>
</evidence>
<keyword evidence="4" id="KW-1185">Reference proteome</keyword>
<evidence type="ECO:0000256" key="1">
    <source>
        <dbReference type="SAM" id="MobiDB-lite"/>
    </source>
</evidence>
<sequence length="89" mass="9272">MSVINTPAALVIGSTLAFSAGAQANTISLSELASHFLSTALSATASEVQSSVRTNVLEAARFTLSESSSMQEEPESETQPEESKDASQH</sequence>
<dbReference type="RefSeq" id="WP_109340072.1">
    <property type="nucleotide sequence ID" value="NZ_CP029347.1"/>
</dbReference>
<evidence type="ECO:0000313" key="4">
    <source>
        <dbReference type="Proteomes" id="UP000245728"/>
    </source>
</evidence>
<dbReference type="AlphaFoldDB" id="A0A2S2E4Q9"/>
<dbReference type="EMBL" id="CP029347">
    <property type="protein sequence ID" value="AWL12502.1"/>
    <property type="molecule type" value="Genomic_DNA"/>
</dbReference>
<keyword evidence="2" id="KW-0732">Signal</keyword>
<gene>
    <name evidence="3" type="ORF">HMF8227_02037</name>
</gene>